<evidence type="ECO:0000313" key="2">
    <source>
        <dbReference type="Proteomes" id="UP001055879"/>
    </source>
</evidence>
<dbReference type="Proteomes" id="UP001055879">
    <property type="component" value="Linkage Group LG10"/>
</dbReference>
<comment type="caution">
    <text evidence="1">The sequence shown here is derived from an EMBL/GenBank/DDBJ whole genome shotgun (WGS) entry which is preliminary data.</text>
</comment>
<protein>
    <submittedName>
        <fullName evidence="1">Uncharacterized protein</fullName>
    </submittedName>
</protein>
<accession>A0ACB8ZG30</accession>
<keyword evidence="2" id="KW-1185">Reference proteome</keyword>
<sequence length="92" mass="10941">MAYWTWKPCKIRLTSISLYLCVCVLYVRERNRNILFWSSYHVCVFFSTIYMIQTKAKGRTSVSHNLNSQFKKNPSTFLSFSAFLHLNFKNIT</sequence>
<evidence type="ECO:0000313" key="1">
    <source>
        <dbReference type="EMBL" id="KAI3696967.1"/>
    </source>
</evidence>
<name>A0ACB8ZG30_ARCLA</name>
<gene>
    <name evidence="1" type="ORF">L6452_29631</name>
</gene>
<organism evidence="1 2">
    <name type="scientific">Arctium lappa</name>
    <name type="common">Greater burdock</name>
    <name type="synonym">Lappa major</name>
    <dbReference type="NCBI Taxonomy" id="4217"/>
    <lineage>
        <taxon>Eukaryota</taxon>
        <taxon>Viridiplantae</taxon>
        <taxon>Streptophyta</taxon>
        <taxon>Embryophyta</taxon>
        <taxon>Tracheophyta</taxon>
        <taxon>Spermatophyta</taxon>
        <taxon>Magnoliopsida</taxon>
        <taxon>eudicotyledons</taxon>
        <taxon>Gunneridae</taxon>
        <taxon>Pentapetalae</taxon>
        <taxon>asterids</taxon>
        <taxon>campanulids</taxon>
        <taxon>Asterales</taxon>
        <taxon>Asteraceae</taxon>
        <taxon>Carduoideae</taxon>
        <taxon>Cardueae</taxon>
        <taxon>Arctiinae</taxon>
        <taxon>Arctium</taxon>
    </lineage>
</organism>
<reference evidence="1 2" key="2">
    <citation type="journal article" date="2022" name="Mol. Ecol. Resour.">
        <title>The genomes of chicory, endive, great burdock and yacon provide insights into Asteraceae paleo-polyploidization history and plant inulin production.</title>
        <authorList>
            <person name="Fan W."/>
            <person name="Wang S."/>
            <person name="Wang H."/>
            <person name="Wang A."/>
            <person name="Jiang F."/>
            <person name="Liu H."/>
            <person name="Zhao H."/>
            <person name="Xu D."/>
            <person name="Zhang Y."/>
        </authorList>
    </citation>
    <scope>NUCLEOTIDE SEQUENCE [LARGE SCALE GENOMIC DNA]</scope>
    <source>
        <strain evidence="2">cv. Niubang</strain>
    </source>
</reference>
<dbReference type="EMBL" id="CM042056">
    <property type="protein sequence ID" value="KAI3696967.1"/>
    <property type="molecule type" value="Genomic_DNA"/>
</dbReference>
<reference evidence="2" key="1">
    <citation type="journal article" date="2022" name="Mol. Ecol. Resour.">
        <title>The genomes of chicory, endive, great burdock and yacon provide insights into Asteraceae palaeo-polyploidization history and plant inulin production.</title>
        <authorList>
            <person name="Fan W."/>
            <person name="Wang S."/>
            <person name="Wang H."/>
            <person name="Wang A."/>
            <person name="Jiang F."/>
            <person name="Liu H."/>
            <person name="Zhao H."/>
            <person name="Xu D."/>
            <person name="Zhang Y."/>
        </authorList>
    </citation>
    <scope>NUCLEOTIDE SEQUENCE [LARGE SCALE GENOMIC DNA]</scope>
    <source>
        <strain evidence="2">cv. Niubang</strain>
    </source>
</reference>
<proteinExistence type="predicted"/>